<evidence type="ECO:0000313" key="2">
    <source>
        <dbReference type="Proteomes" id="UP001365542"/>
    </source>
</evidence>
<gene>
    <name evidence="1" type="ORF">TWF694_005302</name>
</gene>
<accession>A0AAV9WSQ7</accession>
<comment type="caution">
    <text evidence="1">The sequence shown here is derived from an EMBL/GenBank/DDBJ whole genome shotgun (WGS) entry which is preliminary data.</text>
</comment>
<proteinExistence type="predicted"/>
<keyword evidence="2" id="KW-1185">Reference proteome</keyword>
<organism evidence="1 2">
    <name type="scientific">Orbilia ellipsospora</name>
    <dbReference type="NCBI Taxonomy" id="2528407"/>
    <lineage>
        <taxon>Eukaryota</taxon>
        <taxon>Fungi</taxon>
        <taxon>Dikarya</taxon>
        <taxon>Ascomycota</taxon>
        <taxon>Pezizomycotina</taxon>
        <taxon>Orbiliomycetes</taxon>
        <taxon>Orbiliales</taxon>
        <taxon>Orbiliaceae</taxon>
        <taxon>Orbilia</taxon>
    </lineage>
</organism>
<sequence length="210" mass="21495">MKYKKGCFPSIGILSLVPTSHSSRITSSLYYIYSLSTILPIKSIKMVSLKSLTIGILAAAVATQASPAPAPAPEISKLEKRSGFVKPLGYSGRIIVVQSGGTTQPSGCLLANGQWSTAWPSCGQWDADGSGTIKSVGGSVTLGTDSSGNLVVSNSATLTDWQAITLYLYPTLSGAGSSFKAAAAPSGTGSVALTQAIGATGVSVYLQWVI</sequence>
<name>A0AAV9WSQ7_9PEZI</name>
<dbReference type="AlphaFoldDB" id="A0AAV9WSQ7"/>
<dbReference type="EMBL" id="JAVHJO010000017">
    <property type="protein sequence ID" value="KAK6525156.1"/>
    <property type="molecule type" value="Genomic_DNA"/>
</dbReference>
<reference evidence="1 2" key="1">
    <citation type="submission" date="2019-10" db="EMBL/GenBank/DDBJ databases">
        <authorList>
            <person name="Palmer J.M."/>
        </authorList>
    </citation>
    <scope>NUCLEOTIDE SEQUENCE [LARGE SCALE GENOMIC DNA]</scope>
    <source>
        <strain evidence="1 2">TWF694</strain>
    </source>
</reference>
<evidence type="ECO:0000313" key="1">
    <source>
        <dbReference type="EMBL" id="KAK6525156.1"/>
    </source>
</evidence>
<protein>
    <submittedName>
        <fullName evidence="1">Uncharacterized protein</fullName>
    </submittedName>
</protein>
<dbReference type="Proteomes" id="UP001365542">
    <property type="component" value="Unassembled WGS sequence"/>
</dbReference>